<dbReference type="GO" id="GO:0000209">
    <property type="term" value="P:protein polyubiquitination"/>
    <property type="evidence" value="ECO:0007669"/>
    <property type="project" value="TreeGrafter"/>
</dbReference>
<evidence type="ECO:0000313" key="3">
    <source>
        <dbReference type="EMBL" id="RWY55500.1"/>
    </source>
</evidence>
<dbReference type="EMBL" id="SBIW01000002">
    <property type="protein sequence ID" value="RWY55500.1"/>
    <property type="molecule type" value="Genomic_DNA"/>
</dbReference>
<evidence type="ECO:0000256" key="1">
    <source>
        <dbReference type="ARBA" id="ARBA00022737"/>
    </source>
</evidence>
<dbReference type="InterPro" id="IPR050952">
    <property type="entry name" value="TRIM-NHL_E3_ligases"/>
</dbReference>
<gene>
    <name evidence="3" type="ORF">EPL05_03750</name>
</gene>
<organism evidence="3 4">
    <name type="scientific">Mucilaginibacter gilvus</name>
    <dbReference type="NCBI Taxonomy" id="2305909"/>
    <lineage>
        <taxon>Bacteria</taxon>
        <taxon>Pseudomonadati</taxon>
        <taxon>Bacteroidota</taxon>
        <taxon>Sphingobacteriia</taxon>
        <taxon>Sphingobacteriales</taxon>
        <taxon>Sphingobacteriaceae</taxon>
        <taxon>Mucilaginibacter</taxon>
    </lineage>
</organism>
<feature type="repeat" description="NHL" evidence="2">
    <location>
        <begin position="146"/>
        <end position="187"/>
    </location>
</feature>
<dbReference type="PANTHER" id="PTHR24104">
    <property type="entry name" value="E3 UBIQUITIN-PROTEIN LIGASE NHLRC1-RELATED"/>
    <property type="match status" value="1"/>
</dbReference>
<evidence type="ECO:0000313" key="4">
    <source>
        <dbReference type="Proteomes" id="UP000286701"/>
    </source>
</evidence>
<dbReference type="AlphaFoldDB" id="A0A444MS92"/>
<proteinExistence type="predicted"/>
<dbReference type="Gene3D" id="2.120.10.30">
    <property type="entry name" value="TolB, C-terminal domain"/>
    <property type="match status" value="2"/>
</dbReference>
<dbReference type="GO" id="GO:0043161">
    <property type="term" value="P:proteasome-mediated ubiquitin-dependent protein catabolic process"/>
    <property type="evidence" value="ECO:0007669"/>
    <property type="project" value="TreeGrafter"/>
</dbReference>
<dbReference type="PROSITE" id="PS51125">
    <property type="entry name" value="NHL"/>
    <property type="match status" value="2"/>
</dbReference>
<dbReference type="PANTHER" id="PTHR24104:SF25">
    <property type="entry name" value="PROTEIN LIN-41"/>
    <property type="match status" value="1"/>
</dbReference>
<dbReference type="InterPro" id="IPR001258">
    <property type="entry name" value="NHL_repeat"/>
</dbReference>
<evidence type="ECO:0008006" key="5">
    <source>
        <dbReference type="Google" id="ProtNLM"/>
    </source>
</evidence>
<keyword evidence="1" id="KW-0677">Repeat</keyword>
<dbReference type="Proteomes" id="UP000286701">
    <property type="component" value="Unassembled WGS sequence"/>
</dbReference>
<protein>
    <recommendedName>
        <fullName evidence="5">6-bladed beta-propeller</fullName>
    </recommendedName>
</protein>
<sequence length="403" mass="44817">MKFKNALLLLSAIALLHTGCKKESPKVADTPIVKDPVTPVTPVADVILDRPINLNITKGAFGNKVVISWTKVPLAKKYQVYKFDDTENQYKLLLETADTIATDVVATPLVKVFYKVKIYNSATEYSLFSDINFGYSSGKNYSKFLSFGSEGAHPGQFLYPMHVEVDTQSNIYVSDDNNTNVQKFDISGKYLQLFYSGPSRGIGFLKNGNSIVAGSSGDGYVSMLDINGKVIRRWGTYGTGDTEFQNTEEVTIDNNENIYVVDGQNNNVKKYDKEGNFLLKFTAAIQTDRQIDKAYPFGITYFNNKIFVTSPRNAIIRIYDTLGNFIKSWDAGTVCYSIKAKGKNLFIAAPGYVLKTDENGEVREKIGEGDFLTSTVTGLAITNNDEVIASDVYAHKIFIFKRL</sequence>
<dbReference type="GO" id="GO:0061630">
    <property type="term" value="F:ubiquitin protein ligase activity"/>
    <property type="evidence" value="ECO:0007669"/>
    <property type="project" value="TreeGrafter"/>
</dbReference>
<name>A0A444MS92_9SPHI</name>
<dbReference type="OrthoDB" id="9782304at2"/>
<comment type="caution">
    <text evidence="3">The sequence shown here is derived from an EMBL/GenBank/DDBJ whole genome shotgun (WGS) entry which is preliminary data.</text>
</comment>
<dbReference type="Gene3D" id="2.60.40.10">
    <property type="entry name" value="Immunoglobulins"/>
    <property type="match status" value="1"/>
</dbReference>
<dbReference type="CDD" id="cd05819">
    <property type="entry name" value="NHL"/>
    <property type="match status" value="1"/>
</dbReference>
<dbReference type="RefSeq" id="WP_128532247.1">
    <property type="nucleotide sequence ID" value="NZ_SBIW01000002.1"/>
</dbReference>
<dbReference type="InterPro" id="IPR013783">
    <property type="entry name" value="Ig-like_fold"/>
</dbReference>
<reference evidence="3 4" key="1">
    <citation type="submission" date="2019-01" db="EMBL/GenBank/DDBJ databases">
        <title>Mucilaginibacter antarcticum sp. nov., isolated from antarctic soil.</title>
        <authorList>
            <person name="Yan Y.-Q."/>
            <person name="Du Z.-J."/>
        </authorList>
    </citation>
    <scope>NUCLEOTIDE SEQUENCE [LARGE SCALE GENOMIC DNA]</scope>
    <source>
        <strain evidence="3 4">F01003</strain>
    </source>
</reference>
<feature type="repeat" description="NHL" evidence="2">
    <location>
        <begin position="235"/>
        <end position="274"/>
    </location>
</feature>
<evidence type="ECO:0000256" key="2">
    <source>
        <dbReference type="PROSITE-ProRule" id="PRU00504"/>
    </source>
</evidence>
<dbReference type="GO" id="GO:0008270">
    <property type="term" value="F:zinc ion binding"/>
    <property type="evidence" value="ECO:0007669"/>
    <property type="project" value="UniProtKB-KW"/>
</dbReference>
<keyword evidence="4" id="KW-1185">Reference proteome</keyword>
<dbReference type="InterPro" id="IPR011042">
    <property type="entry name" value="6-blade_b-propeller_TolB-like"/>
</dbReference>
<dbReference type="SUPFAM" id="SSF101898">
    <property type="entry name" value="NHL repeat"/>
    <property type="match status" value="1"/>
</dbReference>
<accession>A0A444MS92</accession>